<name>A0A2R4MDT2_9HYPH</name>
<comment type="similarity">
    <text evidence="1">Belongs to the UPF0161 family.</text>
</comment>
<dbReference type="PANTHER" id="PTHR33383">
    <property type="entry name" value="MEMBRANE PROTEIN INSERTION EFFICIENCY FACTOR-RELATED"/>
    <property type="match status" value="1"/>
</dbReference>
<keyword evidence="1" id="KW-0472">Membrane</keyword>
<accession>A0A2R4MDT2</accession>
<dbReference type="HAMAP" id="MF_00386">
    <property type="entry name" value="UPF0161_YidD"/>
    <property type="match status" value="1"/>
</dbReference>
<dbReference type="STRING" id="1122213.GCA_000423365_01149"/>
<dbReference type="GO" id="GO:0005886">
    <property type="term" value="C:plasma membrane"/>
    <property type="evidence" value="ECO:0007669"/>
    <property type="project" value="UniProtKB-SubCell"/>
</dbReference>
<dbReference type="Proteomes" id="UP000258927">
    <property type="component" value="Chromosome"/>
</dbReference>
<keyword evidence="1" id="KW-1003">Cell membrane</keyword>
<evidence type="ECO:0000256" key="1">
    <source>
        <dbReference type="HAMAP-Rule" id="MF_00386"/>
    </source>
</evidence>
<protein>
    <recommendedName>
        <fullName evidence="1">Putative membrane protein insertion efficiency factor</fullName>
    </recommendedName>
</protein>
<dbReference type="Pfam" id="PF01809">
    <property type="entry name" value="YidD"/>
    <property type="match status" value="1"/>
</dbReference>
<keyword evidence="3" id="KW-1185">Reference proteome</keyword>
<comment type="function">
    <text evidence="1">Could be involved in insertion of integral membrane proteins into the membrane.</text>
</comment>
<dbReference type="NCBIfam" id="TIGR00278">
    <property type="entry name" value="membrane protein insertion efficiency factor YidD"/>
    <property type="match status" value="1"/>
</dbReference>
<proteinExistence type="inferred from homology"/>
<comment type="subcellular location">
    <subcellularLocation>
        <location evidence="1">Cell membrane</location>
        <topology evidence="1">Peripheral membrane protein</topology>
        <orientation evidence="1">Cytoplasmic side</orientation>
    </subcellularLocation>
</comment>
<dbReference type="EMBL" id="CP021330">
    <property type="protein sequence ID" value="AVX04170.1"/>
    <property type="molecule type" value="Genomic_DNA"/>
</dbReference>
<organism evidence="2 3">
    <name type="scientific">Maritalea myrionectae</name>
    <dbReference type="NCBI Taxonomy" id="454601"/>
    <lineage>
        <taxon>Bacteria</taxon>
        <taxon>Pseudomonadati</taxon>
        <taxon>Pseudomonadota</taxon>
        <taxon>Alphaproteobacteria</taxon>
        <taxon>Hyphomicrobiales</taxon>
        <taxon>Devosiaceae</taxon>
        <taxon>Maritalea</taxon>
    </lineage>
</organism>
<evidence type="ECO:0000313" key="2">
    <source>
        <dbReference type="EMBL" id="AVX04170.1"/>
    </source>
</evidence>
<dbReference type="KEGG" id="mmyr:MXMO3_01641"/>
<dbReference type="RefSeq" id="WP_117395529.1">
    <property type="nucleotide sequence ID" value="NZ_CP021330.1"/>
</dbReference>
<dbReference type="AlphaFoldDB" id="A0A2R4MDT2"/>
<sequence>MSILRLIGRIIDFPFRWLAIGLITLYRYTLSAFMGRTCRHAPSCSEFTLLAIKQYGFWPGGWMGAARIYRCRPGGTEGFDPVPESLPKKAKWYAPWRFGRWK</sequence>
<gene>
    <name evidence="2" type="ORF">MXMO3_01641</name>
</gene>
<dbReference type="SMART" id="SM01234">
    <property type="entry name" value="Haemolytic"/>
    <property type="match status" value="1"/>
</dbReference>
<evidence type="ECO:0000313" key="3">
    <source>
        <dbReference type="Proteomes" id="UP000258927"/>
    </source>
</evidence>
<reference evidence="2 3" key="1">
    <citation type="submission" date="2017-05" db="EMBL/GenBank/DDBJ databases">
        <title>Genome Analysis of Maritalea myrionectae HL2708#5.</title>
        <authorList>
            <consortium name="Cotde Inc.-PKNU"/>
            <person name="Jang D."/>
            <person name="Oh H.-M."/>
        </authorList>
    </citation>
    <scope>NUCLEOTIDE SEQUENCE [LARGE SCALE GENOMIC DNA]</scope>
    <source>
        <strain evidence="2 3">HL2708#5</strain>
    </source>
</reference>
<dbReference type="InterPro" id="IPR002696">
    <property type="entry name" value="Membr_insert_effic_factor_YidD"/>
</dbReference>
<dbReference type="PANTHER" id="PTHR33383:SF1">
    <property type="entry name" value="MEMBRANE PROTEIN INSERTION EFFICIENCY FACTOR-RELATED"/>
    <property type="match status" value="1"/>
</dbReference>